<evidence type="ECO:0000256" key="10">
    <source>
        <dbReference type="ARBA" id="ARBA00022723"/>
    </source>
</evidence>
<dbReference type="EMBL" id="CM007383">
    <property type="protein sequence ID" value="ONK76504.1"/>
    <property type="molecule type" value="Genomic_DNA"/>
</dbReference>
<dbReference type="Gene3D" id="3.30.420.10">
    <property type="entry name" value="Ribonuclease H-like superfamily/Ribonuclease H"/>
    <property type="match status" value="1"/>
</dbReference>
<evidence type="ECO:0000256" key="2">
    <source>
        <dbReference type="ARBA" id="ARBA00001968"/>
    </source>
</evidence>
<dbReference type="InterPro" id="IPR039637">
    <property type="entry name" value="CNOT7/CNOT8/Pop2"/>
</dbReference>
<keyword evidence="11" id="KW-0378">Hydrolase</keyword>
<evidence type="ECO:0000313" key="18">
    <source>
        <dbReference type="EMBL" id="ONK76504.1"/>
    </source>
</evidence>
<name>A0A5P1FEM3_ASPOF</name>
<dbReference type="Proteomes" id="UP000243459">
    <property type="component" value="Chromosome 3"/>
</dbReference>
<comment type="function">
    <text evidence="17">Ubiquitous transcription factor required for a diverse set of processes. It is a component of the CCR4 complex involved in the control of gene expression.</text>
</comment>
<keyword evidence="14" id="KW-0805">Transcription regulation</keyword>
<evidence type="ECO:0000256" key="6">
    <source>
        <dbReference type="ARBA" id="ARBA00011757"/>
    </source>
</evidence>
<evidence type="ECO:0000313" key="19">
    <source>
        <dbReference type="Proteomes" id="UP000243459"/>
    </source>
</evidence>
<protein>
    <recommendedName>
        <fullName evidence="7">poly(A)-specific ribonuclease</fullName>
        <ecNumber evidence="7">3.1.13.4</ecNumber>
    </recommendedName>
</protein>
<keyword evidence="19" id="KW-1185">Reference proteome</keyword>
<evidence type="ECO:0000256" key="3">
    <source>
        <dbReference type="ARBA" id="ARBA00004123"/>
    </source>
</evidence>
<evidence type="ECO:0000256" key="17">
    <source>
        <dbReference type="ARBA" id="ARBA00025148"/>
    </source>
</evidence>
<dbReference type="GO" id="GO:0005737">
    <property type="term" value="C:cytoplasm"/>
    <property type="evidence" value="ECO:0007669"/>
    <property type="project" value="UniProtKB-SubCell"/>
</dbReference>
<evidence type="ECO:0000256" key="7">
    <source>
        <dbReference type="ARBA" id="ARBA00012161"/>
    </source>
</evidence>
<evidence type="ECO:0000256" key="1">
    <source>
        <dbReference type="ARBA" id="ARBA00001663"/>
    </source>
</evidence>
<keyword evidence="9" id="KW-0540">Nuclease</keyword>
<dbReference type="InterPro" id="IPR012337">
    <property type="entry name" value="RNaseH-like_sf"/>
</dbReference>
<dbReference type="InterPro" id="IPR006941">
    <property type="entry name" value="RNase_CAF1"/>
</dbReference>
<gene>
    <name evidence="18" type="ORF">A4U43_C03F28760</name>
</gene>
<keyword evidence="13" id="KW-0694">RNA-binding</keyword>
<comment type="similarity">
    <text evidence="5">Belongs to the CAF1 family.</text>
</comment>
<dbReference type="InterPro" id="IPR036397">
    <property type="entry name" value="RNaseH_sf"/>
</dbReference>
<dbReference type="Pfam" id="PF04857">
    <property type="entry name" value="CAF1"/>
    <property type="match status" value="2"/>
</dbReference>
<evidence type="ECO:0000256" key="12">
    <source>
        <dbReference type="ARBA" id="ARBA00022839"/>
    </source>
</evidence>
<keyword evidence="12" id="KW-0269">Exonuclease</keyword>
<comment type="catalytic activity">
    <reaction evidence="1">
        <text>Exonucleolytic cleavage of poly(A) to 5'-AMP.</text>
        <dbReference type="EC" id="3.1.13.4"/>
    </reaction>
</comment>
<dbReference type="PANTHER" id="PTHR10797">
    <property type="entry name" value="CCR4-NOT TRANSCRIPTION COMPLEX SUBUNIT"/>
    <property type="match status" value="1"/>
</dbReference>
<dbReference type="GO" id="GO:0030014">
    <property type="term" value="C:CCR4-NOT complex"/>
    <property type="evidence" value="ECO:0007669"/>
    <property type="project" value="InterPro"/>
</dbReference>
<dbReference type="AlphaFoldDB" id="A0A5P1FEM3"/>
<comment type="subunit">
    <text evidence="6">Component of the CCR4-NOT complex, at least composed of CRR4 and CAF1 proteins.</text>
</comment>
<comment type="subcellular location">
    <subcellularLocation>
        <location evidence="4">Cytoplasm</location>
    </subcellularLocation>
    <subcellularLocation>
        <location evidence="3">Nucleus</location>
    </subcellularLocation>
</comment>
<keyword evidence="15" id="KW-0804">Transcription</keyword>
<dbReference type="GO" id="GO:0003723">
    <property type="term" value="F:RNA binding"/>
    <property type="evidence" value="ECO:0007669"/>
    <property type="project" value="UniProtKB-KW"/>
</dbReference>
<dbReference type="GO" id="GO:0046872">
    <property type="term" value="F:metal ion binding"/>
    <property type="evidence" value="ECO:0007669"/>
    <property type="project" value="UniProtKB-KW"/>
</dbReference>
<dbReference type="Gramene" id="ONK76504">
    <property type="protein sequence ID" value="ONK76504"/>
    <property type="gene ID" value="A4U43_C03F28760"/>
</dbReference>
<dbReference type="GO" id="GO:0004535">
    <property type="term" value="F:poly(A)-specific ribonuclease activity"/>
    <property type="evidence" value="ECO:0007669"/>
    <property type="project" value="UniProtKB-EC"/>
</dbReference>
<sequence>MVSERVRDVWGHNLHQELGFISELCKKSCNFVFLDAEFPGSEEEIYSALKYNVDRMKLIQLGITLTNEESYASWQFNMKDFDPRVDDCSEASIEFLKKSGIDFGKNLRDGVSADVLSKGLVENSLLRGGEGLKWITFHGMYDLAYLIKIVYGQTPLPDTLAGFLRLVRKLFGTRVYDLKHMAKEYDASLSEVGLVKLSRVLEIEWTGSSHQAGHDSLLTAMAFWKMKREFPDFDEGKHAGILYGFEEHGKRESGNIVMLFNPVALASIALSRQSCAPLAPFRRAPRLYAYRGLFPPGCGPVPGPPFAYRGGFPAGYHPIPSPYGYWAAPPQPSPFVSV</sequence>
<evidence type="ECO:0000256" key="8">
    <source>
        <dbReference type="ARBA" id="ARBA00022490"/>
    </source>
</evidence>
<evidence type="ECO:0000256" key="5">
    <source>
        <dbReference type="ARBA" id="ARBA00008372"/>
    </source>
</evidence>
<dbReference type="GO" id="GO:0005634">
    <property type="term" value="C:nucleus"/>
    <property type="evidence" value="ECO:0007669"/>
    <property type="project" value="UniProtKB-SubCell"/>
</dbReference>
<dbReference type="OrthoDB" id="602738at2759"/>
<comment type="cofactor">
    <cofactor evidence="2">
        <name>a divalent metal cation</name>
        <dbReference type="ChEBI" id="CHEBI:60240"/>
    </cofactor>
</comment>
<dbReference type="OMA" id="VEMNSIR"/>
<evidence type="ECO:0000256" key="11">
    <source>
        <dbReference type="ARBA" id="ARBA00022801"/>
    </source>
</evidence>
<dbReference type="SUPFAM" id="SSF53098">
    <property type="entry name" value="Ribonuclease H-like"/>
    <property type="match status" value="1"/>
</dbReference>
<evidence type="ECO:0000256" key="9">
    <source>
        <dbReference type="ARBA" id="ARBA00022722"/>
    </source>
</evidence>
<dbReference type="EC" id="3.1.13.4" evidence="7"/>
<reference evidence="19" key="1">
    <citation type="journal article" date="2017" name="Nat. Commun.">
        <title>The asparagus genome sheds light on the origin and evolution of a young Y chromosome.</title>
        <authorList>
            <person name="Harkess A."/>
            <person name="Zhou J."/>
            <person name="Xu C."/>
            <person name="Bowers J.E."/>
            <person name="Van der Hulst R."/>
            <person name="Ayyampalayam S."/>
            <person name="Mercati F."/>
            <person name="Riccardi P."/>
            <person name="McKain M.R."/>
            <person name="Kakrana A."/>
            <person name="Tang H."/>
            <person name="Ray J."/>
            <person name="Groenendijk J."/>
            <person name="Arikit S."/>
            <person name="Mathioni S.M."/>
            <person name="Nakano M."/>
            <person name="Shan H."/>
            <person name="Telgmann-Rauber A."/>
            <person name="Kanno A."/>
            <person name="Yue Z."/>
            <person name="Chen H."/>
            <person name="Li W."/>
            <person name="Chen Y."/>
            <person name="Xu X."/>
            <person name="Zhang Y."/>
            <person name="Luo S."/>
            <person name="Chen H."/>
            <person name="Gao J."/>
            <person name="Mao Z."/>
            <person name="Pires J.C."/>
            <person name="Luo M."/>
            <person name="Kudrna D."/>
            <person name="Wing R.A."/>
            <person name="Meyers B.C."/>
            <person name="Yi K."/>
            <person name="Kong H."/>
            <person name="Lavrijsen P."/>
            <person name="Sunseri F."/>
            <person name="Falavigna A."/>
            <person name="Ye Y."/>
            <person name="Leebens-Mack J.H."/>
            <person name="Chen G."/>
        </authorList>
    </citation>
    <scope>NUCLEOTIDE SEQUENCE [LARGE SCALE GENOMIC DNA]</scope>
    <source>
        <strain evidence="19">cv. DH0086</strain>
    </source>
</reference>
<keyword evidence="16" id="KW-0539">Nucleus</keyword>
<accession>A0A5P1FEM3</accession>
<evidence type="ECO:0000256" key="14">
    <source>
        <dbReference type="ARBA" id="ARBA00023015"/>
    </source>
</evidence>
<evidence type="ECO:0000256" key="4">
    <source>
        <dbReference type="ARBA" id="ARBA00004496"/>
    </source>
</evidence>
<evidence type="ECO:0000256" key="16">
    <source>
        <dbReference type="ARBA" id="ARBA00023242"/>
    </source>
</evidence>
<keyword evidence="10" id="KW-0479">Metal-binding</keyword>
<organism evidence="18 19">
    <name type="scientific">Asparagus officinalis</name>
    <name type="common">Garden asparagus</name>
    <dbReference type="NCBI Taxonomy" id="4686"/>
    <lineage>
        <taxon>Eukaryota</taxon>
        <taxon>Viridiplantae</taxon>
        <taxon>Streptophyta</taxon>
        <taxon>Embryophyta</taxon>
        <taxon>Tracheophyta</taxon>
        <taxon>Spermatophyta</taxon>
        <taxon>Magnoliopsida</taxon>
        <taxon>Liliopsida</taxon>
        <taxon>Asparagales</taxon>
        <taxon>Asparagaceae</taxon>
        <taxon>Asparagoideae</taxon>
        <taxon>Asparagus</taxon>
    </lineage>
</organism>
<evidence type="ECO:0000256" key="13">
    <source>
        <dbReference type="ARBA" id="ARBA00022884"/>
    </source>
</evidence>
<evidence type="ECO:0000256" key="15">
    <source>
        <dbReference type="ARBA" id="ARBA00023163"/>
    </source>
</evidence>
<proteinExistence type="inferred from homology"/>
<keyword evidence="8" id="KW-0963">Cytoplasm</keyword>